<sequence length="115" mass="13582">MEKFQGEIKEWVNLDSQSKLLNEKLKEIRNKKTEISDNIFEFVESNNLSSSIIKISDGRLKFGQTKQTSPITLGFLENCLQELFNNEEKVGEIMEYIKSKRDFKYSSEIKRFYNN</sequence>
<dbReference type="EMBL" id="MN739423">
    <property type="protein sequence ID" value="QHT04058.1"/>
    <property type="molecule type" value="Genomic_DNA"/>
</dbReference>
<protein>
    <submittedName>
        <fullName evidence="1">Uncharacterized protein</fullName>
    </submittedName>
</protein>
<dbReference type="InterPro" id="IPR043918">
    <property type="entry name" value="DUF5760"/>
</dbReference>
<organism evidence="1">
    <name type="scientific">viral metagenome</name>
    <dbReference type="NCBI Taxonomy" id="1070528"/>
    <lineage>
        <taxon>unclassified sequences</taxon>
        <taxon>metagenomes</taxon>
        <taxon>organismal metagenomes</taxon>
    </lineage>
</organism>
<proteinExistence type="predicted"/>
<evidence type="ECO:0000313" key="1">
    <source>
        <dbReference type="EMBL" id="QHT04058.1"/>
    </source>
</evidence>
<accession>A0A6C0CHK9</accession>
<dbReference type="AlphaFoldDB" id="A0A6C0CHK9"/>
<dbReference type="Pfam" id="PF19064">
    <property type="entry name" value="DUF5760"/>
    <property type="match status" value="1"/>
</dbReference>
<reference evidence="1" key="1">
    <citation type="journal article" date="2020" name="Nature">
        <title>Giant virus diversity and host interactions through global metagenomics.</title>
        <authorList>
            <person name="Schulz F."/>
            <person name="Roux S."/>
            <person name="Paez-Espino D."/>
            <person name="Jungbluth S."/>
            <person name="Walsh D.A."/>
            <person name="Denef V.J."/>
            <person name="McMahon K.D."/>
            <person name="Konstantinidis K.T."/>
            <person name="Eloe-Fadrosh E.A."/>
            <person name="Kyrpides N.C."/>
            <person name="Woyke T."/>
        </authorList>
    </citation>
    <scope>NUCLEOTIDE SEQUENCE</scope>
    <source>
        <strain evidence="1">GVMAG-M-3300021185-45</strain>
    </source>
</reference>
<name>A0A6C0CHK9_9ZZZZ</name>